<feature type="compositionally biased region" description="Polar residues" evidence="2">
    <location>
        <begin position="52"/>
        <end position="66"/>
    </location>
</feature>
<evidence type="ECO:0000313" key="3">
    <source>
        <dbReference type="Proteomes" id="UP000813463"/>
    </source>
</evidence>
<dbReference type="Pfam" id="PF04484">
    <property type="entry name" value="QWRF"/>
    <property type="match status" value="1"/>
</dbReference>
<feature type="region of interest" description="Disordered" evidence="2">
    <location>
        <begin position="1"/>
        <end position="111"/>
    </location>
</feature>
<evidence type="ECO:0000313" key="4">
    <source>
        <dbReference type="RefSeq" id="XP_021842351.1"/>
    </source>
</evidence>
<name>A0A9R0JPI6_SPIOL</name>
<proteinExistence type="inferred from homology"/>
<dbReference type="Proteomes" id="UP000813463">
    <property type="component" value="Chromosome 3"/>
</dbReference>
<dbReference type="RefSeq" id="XP_021842351.1">
    <property type="nucleotide sequence ID" value="XM_021986659.2"/>
</dbReference>
<accession>A0A9R0JPI6</accession>
<feature type="compositionally biased region" description="Low complexity" evidence="2">
    <location>
        <begin position="7"/>
        <end position="23"/>
    </location>
</feature>
<keyword evidence="3" id="KW-1185">Reference proteome</keyword>
<dbReference type="GeneID" id="110782484"/>
<comment type="similarity">
    <text evidence="1">Belongs to the QWRF family.</text>
</comment>
<dbReference type="GO" id="GO:0008017">
    <property type="term" value="F:microtubule binding"/>
    <property type="evidence" value="ECO:0000318"/>
    <property type="project" value="GO_Central"/>
</dbReference>
<dbReference type="PANTHER" id="PTHR31807">
    <property type="entry name" value="AUGMIN FAMILY MEMBER"/>
    <property type="match status" value="1"/>
</dbReference>
<dbReference type="GO" id="GO:0005737">
    <property type="term" value="C:cytoplasm"/>
    <property type="evidence" value="ECO:0000318"/>
    <property type="project" value="GO_Central"/>
</dbReference>
<feature type="compositionally biased region" description="Polar residues" evidence="2">
    <location>
        <begin position="97"/>
        <end position="106"/>
    </location>
</feature>
<dbReference type="GO" id="GO:0051225">
    <property type="term" value="P:spindle assembly"/>
    <property type="evidence" value="ECO:0000318"/>
    <property type="project" value="GO_Central"/>
</dbReference>
<dbReference type="PANTHER" id="PTHR31807:SF6">
    <property type="entry name" value="PROTEIN ENDOSPERM DEFECTIVE 1-RELATED"/>
    <property type="match status" value="1"/>
</dbReference>
<reference evidence="3" key="1">
    <citation type="journal article" date="2021" name="Nat. Commun.">
        <title>Genomic analyses provide insights into spinach domestication and the genetic basis of agronomic traits.</title>
        <authorList>
            <person name="Cai X."/>
            <person name="Sun X."/>
            <person name="Xu C."/>
            <person name="Sun H."/>
            <person name="Wang X."/>
            <person name="Ge C."/>
            <person name="Zhang Z."/>
            <person name="Wang Q."/>
            <person name="Fei Z."/>
            <person name="Jiao C."/>
            <person name="Wang Q."/>
        </authorList>
    </citation>
    <scope>NUCLEOTIDE SEQUENCE [LARGE SCALE GENOMIC DNA]</scope>
    <source>
        <strain evidence="3">cv. Varoflay</strain>
    </source>
</reference>
<dbReference type="InterPro" id="IPR007573">
    <property type="entry name" value="QWRF"/>
</dbReference>
<dbReference type="OrthoDB" id="542108at2759"/>
<sequence length="461" mass="51129">MSPSTMSSENPKPPTSSETSTPMPINPQQPRRSRPRVREVSSRFMSPAAKPPTNNLRQIPSTPSESHISKNHSLRRSNTDFRPSQSRYNDENRPDSLNRSSLSPVRNPSKPRAVVKLFKEGSRADTPVPVAPRLIRQRSWDSAASKLLQANGISSEEDCDDGGCSVNGDCESVKSEPVDNNYQRVSTPFSRSMEFSFSSHDHHHHQQQQQQMGVLHSVKGGSNKVARSLNLPPMAPSLGCLRPQGTVEGKKAAVKKGGSYQQDDSQKLKMLHNHYLQYRFANAKAEACLSSQKKQSEKLLYSMGVKISELQDSVKSKRVEVRLLKEAKILSTILDTQIPYLDEWSALEEAYSSSLLELTQGLQNISSRLPLNGNVKVNVKEINEAMNSALKVAESICLQVQGFVPKAEQVDVLVSDLARVHSGEVTLVQECGDLLCRAHLSQIEECSLRGQVMQFQKCSLT</sequence>
<evidence type="ECO:0000256" key="1">
    <source>
        <dbReference type="ARBA" id="ARBA00010016"/>
    </source>
</evidence>
<dbReference type="GO" id="GO:0005880">
    <property type="term" value="C:nuclear microtubule"/>
    <property type="evidence" value="ECO:0000318"/>
    <property type="project" value="GO_Central"/>
</dbReference>
<evidence type="ECO:0000256" key="2">
    <source>
        <dbReference type="SAM" id="MobiDB-lite"/>
    </source>
</evidence>
<dbReference type="AlphaFoldDB" id="A0A9R0JPI6"/>
<dbReference type="KEGG" id="soe:110782484"/>
<protein>
    <submittedName>
        <fullName evidence="4">Protein ENDOSPERM DEFECTIVE 1</fullName>
    </submittedName>
</protein>
<organism evidence="3 4">
    <name type="scientific">Spinacia oleracea</name>
    <name type="common">Spinach</name>
    <dbReference type="NCBI Taxonomy" id="3562"/>
    <lineage>
        <taxon>Eukaryota</taxon>
        <taxon>Viridiplantae</taxon>
        <taxon>Streptophyta</taxon>
        <taxon>Embryophyta</taxon>
        <taxon>Tracheophyta</taxon>
        <taxon>Spermatophyta</taxon>
        <taxon>Magnoliopsida</taxon>
        <taxon>eudicotyledons</taxon>
        <taxon>Gunneridae</taxon>
        <taxon>Pentapetalae</taxon>
        <taxon>Caryophyllales</taxon>
        <taxon>Chenopodiaceae</taxon>
        <taxon>Chenopodioideae</taxon>
        <taxon>Anserineae</taxon>
        <taxon>Spinacia</taxon>
    </lineage>
</organism>
<reference evidence="4" key="2">
    <citation type="submission" date="2025-08" db="UniProtKB">
        <authorList>
            <consortium name="RefSeq"/>
        </authorList>
    </citation>
    <scope>IDENTIFICATION</scope>
    <source>
        <tissue evidence="4">Leaf</tissue>
    </source>
</reference>
<gene>
    <name evidence="4" type="primary">LOC110782484</name>
</gene>